<feature type="compositionally biased region" description="Basic and acidic residues" evidence="8">
    <location>
        <begin position="51"/>
        <end position="66"/>
    </location>
</feature>
<dbReference type="eggNOG" id="COG1404">
    <property type="taxonomic scope" value="Bacteria"/>
</dbReference>
<dbReference type="STRING" id="1901.BB341_04065"/>
<dbReference type="InterPro" id="IPR023827">
    <property type="entry name" value="Peptidase_S8_Asp-AS"/>
</dbReference>
<evidence type="ECO:0000256" key="8">
    <source>
        <dbReference type="SAM" id="MobiDB-lite"/>
    </source>
</evidence>
<feature type="region of interest" description="Disordered" evidence="8">
    <location>
        <begin position="47"/>
        <end position="66"/>
    </location>
</feature>
<dbReference type="Gene3D" id="3.40.50.200">
    <property type="entry name" value="Peptidase S8/S53 domain"/>
    <property type="match status" value="1"/>
</dbReference>
<dbReference type="SUPFAM" id="SSF52743">
    <property type="entry name" value="Subtilisin-like"/>
    <property type="match status" value="1"/>
</dbReference>
<keyword evidence="2 6" id="KW-0645">Protease</keyword>
<dbReference type="InterPro" id="IPR015500">
    <property type="entry name" value="Peptidase_S8_subtilisin-rel"/>
</dbReference>
<feature type="active site" description="Charge relay system" evidence="5 6">
    <location>
        <position position="257"/>
    </location>
</feature>
<feature type="region of interest" description="Disordered" evidence="8">
    <location>
        <begin position="279"/>
        <end position="305"/>
    </location>
</feature>
<evidence type="ECO:0000313" key="10">
    <source>
        <dbReference type="EMBL" id="EFG10051.1"/>
    </source>
</evidence>
<dbReference type="PIRSF" id="PIRSF037854">
    <property type="entry name" value="Dihydropyridine_esterase"/>
    <property type="match status" value="1"/>
</dbReference>
<dbReference type="InterPro" id="IPR051048">
    <property type="entry name" value="Peptidase_S8/S53_subtilisin"/>
</dbReference>
<dbReference type="InterPro" id="IPR036852">
    <property type="entry name" value="Peptidase_S8/S53_dom_sf"/>
</dbReference>
<organism evidence="10 11">
    <name type="scientific">Streptomyces clavuligerus</name>
    <dbReference type="NCBI Taxonomy" id="1901"/>
    <lineage>
        <taxon>Bacteria</taxon>
        <taxon>Bacillati</taxon>
        <taxon>Actinomycetota</taxon>
        <taxon>Actinomycetes</taxon>
        <taxon>Kitasatosporales</taxon>
        <taxon>Streptomycetaceae</taxon>
        <taxon>Streptomyces</taxon>
    </lineage>
</organism>
<feature type="region of interest" description="Disordered" evidence="8">
    <location>
        <begin position="418"/>
        <end position="437"/>
    </location>
</feature>
<dbReference type="GO" id="GO:0006508">
    <property type="term" value="P:proteolysis"/>
    <property type="evidence" value="ECO:0007669"/>
    <property type="project" value="UniProtKB-KW"/>
</dbReference>
<dbReference type="InterPro" id="IPR022398">
    <property type="entry name" value="Peptidase_S8_His-AS"/>
</dbReference>
<dbReference type="PROSITE" id="PS00137">
    <property type="entry name" value="SUBTILASE_HIS"/>
    <property type="match status" value="1"/>
</dbReference>
<dbReference type="Pfam" id="PF00082">
    <property type="entry name" value="Peptidase_S8"/>
    <property type="match status" value="1"/>
</dbReference>
<evidence type="ECO:0000259" key="9">
    <source>
        <dbReference type="Pfam" id="PF00082"/>
    </source>
</evidence>
<dbReference type="InterPro" id="IPR017297">
    <property type="entry name" value="Peptidase_S8A_DPH-A"/>
</dbReference>
<dbReference type="KEGG" id="sclf:BB341_04065"/>
<keyword evidence="11" id="KW-1185">Reference proteome</keyword>
<feature type="active site" description="Charge relay system" evidence="5 6">
    <location>
        <position position="289"/>
    </location>
</feature>
<proteinExistence type="inferred from homology"/>
<dbReference type="PRINTS" id="PR00723">
    <property type="entry name" value="SUBTILISIN"/>
</dbReference>
<evidence type="ECO:0000256" key="4">
    <source>
        <dbReference type="ARBA" id="ARBA00022825"/>
    </source>
</evidence>
<dbReference type="PANTHER" id="PTHR43399">
    <property type="entry name" value="SUBTILISIN-RELATED"/>
    <property type="match status" value="1"/>
</dbReference>
<evidence type="ECO:0000256" key="1">
    <source>
        <dbReference type="ARBA" id="ARBA00011073"/>
    </source>
</evidence>
<evidence type="ECO:0000256" key="2">
    <source>
        <dbReference type="ARBA" id="ARBA00022670"/>
    </source>
</evidence>
<evidence type="ECO:0000313" key="11">
    <source>
        <dbReference type="Proteomes" id="UP000002357"/>
    </source>
</evidence>
<evidence type="ECO:0000256" key="7">
    <source>
        <dbReference type="RuleBase" id="RU003355"/>
    </source>
</evidence>
<accession>E2PWX4</accession>
<dbReference type="PROSITE" id="PS00138">
    <property type="entry name" value="SUBTILASE_SER"/>
    <property type="match status" value="1"/>
</dbReference>
<gene>
    <name evidence="10" type="ORF">SCLAV_4978</name>
</gene>
<evidence type="ECO:0000256" key="5">
    <source>
        <dbReference type="PIRSR" id="PIRSR615500-1"/>
    </source>
</evidence>
<reference evidence="10 11" key="1">
    <citation type="journal article" date="2010" name="Genome Biol. Evol.">
        <title>The sequence of a 1.8-mb bacterial linear plasmid reveals a rich evolutionary reservoir of secondary metabolic pathways.</title>
        <authorList>
            <person name="Medema M.H."/>
            <person name="Trefzer A."/>
            <person name="Kovalchuk A."/>
            <person name="van den Berg M."/>
            <person name="Mueller U."/>
            <person name="Heijne W."/>
            <person name="Wu L."/>
            <person name="Alam M.T."/>
            <person name="Ronning C.M."/>
            <person name="Nierman W.C."/>
            <person name="Bovenberg R.A.L."/>
            <person name="Breitling R."/>
            <person name="Takano E."/>
        </authorList>
    </citation>
    <scope>NUCLEOTIDE SEQUENCE [LARGE SCALE GENOMIC DNA]</scope>
    <source>
        <strain evidence="11">ATCC 27064 / DSM 738 / JCM 4710 / NBRC 13307 / NCIMB 12785 / NRRL 3585 / VKM Ac-602</strain>
    </source>
</reference>
<feature type="domain" description="Peptidase S8/S53" evidence="9">
    <location>
        <begin position="248"/>
        <end position="510"/>
    </location>
</feature>
<dbReference type="GO" id="GO:0004252">
    <property type="term" value="F:serine-type endopeptidase activity"/>
    <property type="evidence" value="ECO:0007669"/>
    <property type="project" value="UniProtKB-UniRule"/>
</dbReference>
<keyword evidence="3 6" id="KW-0378">Hydrolase</keyword>
<keyword evidence="4 6" id="KW-0720">Serine protease</keyword>
<dbReference type="AlphaFoldDB" id="E2PWX4"/>
<feature type="active site" description="Charge relay system" evidence="5 6">
    <location>
        <position position="464"/>
    </location>
</feature>
<dbReference type="Proteomes" id="UP000002357">
    <property type="component" value="Chromosome"/>
</dbReference>
<sequence length="1125" mass="116609">MEHGPGRAPDALSLPGGDVHQHRKAYTATVVAAAAVALTAGMTGPATAVAENRDGDRPGTARTEPSRQHRITLITGDGVFVDTRGRVTGYDRPEERRSIPIRTSTHQGHTYVIPLDAQRLISAGRLDRRLFDITELSTPQARSGYAKGVKAIVAYRGSAAKSARTQVRSAAAGAERGTLTTLGADAVTVAPGNGAELWRALTRPGRGGAAATEPGVDRIWLDGLVRASLDTSVGKIGAPAAWQAGQDGTGVTIAVLDTGIDAAHPDLAGRVVAERNFTTDPDARDGNGHGTHVASTAAGTGAKSGGKFKGVAPGAKLLNGKVLDATGSGFFSDIMLGIDWAVAQGADIVNLSLGGPDAPGIEPMEAQINTLSAEKGVLFAVAAGNDGHAGAGTIGMPGSADAALTVGAVDDQDRLAGFSSRGPRVGDSGLKPDVTAPGVDITAAAPTAMPGQDPAGYTTMSGTSMAAPHVAGAAALLKQKHPGWSGSRIKSALVGSAVSGNHTPYEEGTGRIAVDRAIGQSVVAEPASLDFGRQQWPHHDDKPETKQLTYRNLGTAPVTLDLAVDASGPAGAPVPAGLFALETNRVTVPAGGTASVGFTADTRIGGSADGLYTAAVTATGGGRTVRTAVAVDREIESYNLTLTHIKRPRMASWGTELTGHSGLAKDRRIEPDLTSGAVTIRVPRGDYTLEQIDSTDFQDPNPEVDRIVQPKLSVTQDTAVTLDARTTRPVTIKVPDAQATRLDLEMGYQLGGDGGVGSRLSVGGALRSAHLGPEITDGSLLQTWSGQWNRGTTDYGVTSGDTVRKLATGYTKQYTVSDMAKVEVGLGASATGKESSLSVRGDYPGRGGWSWIPVNSQAAPGVRTVYVSTGDKVTWELEDYISHSNPQGEPEFEGSHVLADRRAYQPGKTYREEFHSGVHGPLLGKGFGVFRDGDTLQGALPVFADGQGNPGYWRYSSVETTLHRGTTEIARNQDPLDGRGTFTVPAGPGDYTLATSIRRDPAVSRTADRIDASWRFSSDTTASRTALPLSTVRFGAWTGLDGTVPAGRVQDVPVIVQGPAATAKSVSLTVRASYDGGRTWKELPVRDGRVSVANPAAGTSVSLGATVTDRHGTGSVTVHNAYFGR</sequence>
<dbReference type="PROSITE" id="PS00136">
    <property type="entry name" value="SUBTILASE_ASP"/>
    <property type="match status" value="1"/>
</dbReference>
<name>E2PWX4_STRCL</name>
<dbReference type="PANTHER" id="PTHR43399:SF4">
    <property type="entry name" value="CELL WALL-ASSOCIATED PROTEASE"/>
    <property type="match status" value="1"/>
</dbReference>
<dbReference type="InterPro" id="IPR000209">
    <property type="entry name" value="Peptidase_S8/S53_dom"/>
</dbReference>
<dbReference type="EMBL" id="CM000913">
    <property type="protein sequence ID" value="EFG10051.1"/>
    <property type="molecule type" value="Genomic_DNA"/>
</dbReference>
<dbReference type="PROSITE" id="PS51892">
    <property type="entry name" value="SUBTILASE"/>
    <property type="match status" value="1"/>
</dbReference>
<comment type="similarity">
    <text evidence="1 6 7">Belongs to the peptidase S8 family.</text>
</comment>
<evidence type="ECO:0000256" key="6">
    <source>
        <dbReference type="PROSITE-ProRule" id="PRU01240"/>
    </source>
</evidence>
<protein>
    <submittedName>
        <fullName evidence="10">Subtilisin-like protease</fullName>
    </submittedName>
</protein>
<evidence type="ECO:0000256" key="3">
    <source>
        <dbReference type="ARBA" id="ARBA00022801"/>
    </source>
</evidence>
<dbReference type="InterPro" id="IPR023828">
    <property type="entry name" value="Peptidase_S8_Ser-AS"/>
</dbReference>